<dbReference type="AlphaFoldDB" id="A0A1S8WRP8"/>
<protein>
    <submittedName>
        <fullName evidence="4">Uncharacterized protein</fullName>
    </submittedName>
</protein>
<gene>
    <name evidence="4" type="ORF">X801_07119</name>
</gene>
<dbReference type="InterPro" id="IPR004344">
    <property type="entry name" value="TTL/TTLL_fam"/>
</dbReference>
<keyword evidence="1" id="KW-0436">Ligase</keyword>
<evidence type="ECO:0000256" key="2">
    <source>
        <dbReference type="ARBA" id="ARBA00022741"/>
    </source>
</evidence>
<name>A0A1S8WRP8_OPIVI</name>
<keyword evidence="3" id="KW-0067">ATP-binding</keyword>
<evidence type="ECO:0000256" key="3">
    <source>
        <dbReference type="ARBA" id="ARBA00022840"/>
    </source>
</evidence>
<sequence length="61" mass="7218">MALPLNTYFKEKEQMELKINHFPGMSELCRKDSLARNLNRMAKIFPKEYAIFPKTWSLPAE</sequence>
<dbReference type="GO" id="GO:0036064">
    <property type="term" value="C:ciliary basal body"/>
    <property type="evidence" value="ECO:0007669"/>
    <property type="project" value="TreeGrafter"/>
</dbReference>
<reference evidence="4 5" key="1">
    <citation type="submission" date="2015-03" db="EMBL/GenBank/DDBJ databases">
        <title>Draft genome of the nematode, Opisthorchis viverrini.</title>
        <authorList>
            <person name="Mitreva M."/>
        </authorList>
    </citation>
    <scope>NUCLEOTIDE SEQUENCE [LARGE SCALE GENOMIC DNA]</scope>
    <source>
        <strain evidence="4">Khon Kaen</strain>
    </source>
</reference>
<dbReference type="EMBL" id="KV895997">
    <property type="protein sequence ID" value="OON17051.1"/>
    <property type="molecule type" value="Genomic_DNA"/>
</dbReference>
<evidence type="ECO:0000256" key="1">
    <source>
        <dbReference type="ARBA" id="ARBA00022598"/>
    </source>
</evidence>
<proteinExistence type="predicted"/>
<dbReference type="GO" id="GO:0070740">
    <property type="term" value="F:tubulin-glutamic acid ligase activity"/>
    <property type="evidence" value="ECO:0007669"/>
    <property type="project" value="TreeGrafter"/>
</dbReference>
<evidence type="ECO:0000313" key="4">
    <source>
        <dbReference type="EMBL" id="OON17051.1"/>
    </source>
</evidence>
<dbReference type="PANTHER" id="PTHR12241">
    <property type="entry name" value="TUBULIN POLYGLUTAMYLASE"/>
    <property type="match status" value="1"/>
</dbReference>
<accession>A0A1S8WRP8</accession>
<dbReference type="PANTHER" id="PTHR12241:SF161">
    <property type="entry name" value="TUBULIN POLYGLUTAMYLASE TTLL6"/>
    <property type="match status" value="1"/>
</dbReference>
<keyword evidence="5" id="KW-1185">Reference proteome</keyword>
<organism evidence="4 5">
    <name type="scientific">Opisthorchis viverrini</name>
    <name type="common">Southeast Asian liver fluke</name>
    <dbReference type="NCBI Taxonomy" id="6198"/>
    <lineage>
        <taxon>Eukaryota</taxon>
        <taxon>Metazoa</taxon>
        <taxon>Spiralia</taxon>
        <taxon>Lophotrochozoa</taxon>
        <taxon>Platyhelminthes</taxon>
        <taxon>Trematoda</taxon>
        <taxon>Digenea</taxon>
        <taxon>Opisthorchiida</taxon>
        <taxon>Opisthorchiata</taxon>
        <taxon>Opisthorchiidae</taxon>
        <taxon>Opisthorchis</taxon>
    </lineage>
</organism>
<keyword evidence="2" id="KW-0547">Nucleotide-binding</keyword>
<dbReference type="PROSITE" id="PS51221">
    <property type="entry name" value="TTL"/>
    <property type="match status" value="1"/>
</dbReference>
<dbReference type="GO" id="GO:0015631">
    <property type="term" value="F:tubulin binding"/>
    <property type="evidence" value="ECO:0007669"/>
    <property type="project" value="TreeGrafter"/>
</dbReference>
<dbReference type="Pfam" id="PF03133">
    <property type="entry name" value="TTL"/>
    <property type="match status" value="1"/>
</dbReference>
<dbReference type="GO" id="GO:0005524">
    <property type="term" value="F:ATP binding"/>
    <property type="evidence" value="ECO:0007669"/>
    <property type="project" value="UniProtKB-KW"/>
</dbReference>
<evidence type="ECO:0000313" key="5">
    <source>
        <dbReference type="Proteomes" id="UP000243686"/>
    </source>
</evidence>
<dbReference type="GO" id="GO:0000226">
    <property type="term" value="P:microtubule cytoskeleton organization"/>
    <property type="evidence" value="ECO:0007669"/>
    <property type="project" value="TreeGrafter"/>
</dbReference>
<dbReference type="Proteomes" id="UP000243686">
    <property type="component" value="Unassembled WGS sequence"/>
</dbReference>